<dbReference type="GO" id="GO:0035091">
    <property type="term" value="F:phosphatidylinositol binding"/>
    <property type="evidence" value="ECO:0007669"/>
    <property type="project" value="TreeGrafter"/>
</dbReference>
<feature type="compositionally biased region" description="Low complexity" evidence="5">
    <location>
        <begin position="437"/>
        <end position="450"/>
    </location>
</feature>
<keyword evidence="3" id="KW-0597">Phosphoprotein</keyword>
<accession>A0A9D4SWD2</accession>
<evidence type="ECO:0000313" key="7">
    <source>
        <dbReference type="EMBL" id="KAH7956452.1"/>
    </source>
</evidence>
<comment type="subcellular location">
    <subcellularLocation>
        <location evidence="1">Endomembrane system</location>
        <topology evidence="1">Peripheral membrane protein</topology>
    </subcellularLocation>
</comment>
<dbReference type="PANTHER" id="PTHR10658:SF81">
    <property type="entry name" value="PROTEIN RETINAL DEGENERATION B"/>
    <property type="match status" value="1"/>
</dbReference>
<dbReference type="InterPro" id="IPR001666">
    <property type="entry name" value="PI_transfer"/>
</dbReference>
<comment type="similarity">
    <text evidence="2">Belongs to the PtdIns transfer protein family. PI transfer class IIA subfamily.</text>
</comment>
<evidence type="ECO:0000256" key="4">
    <source>
        <dbReference type="ARBA" id="ARBA00022837"/>
    </source>
</evidence>
<proteinExistence type="inferred from homology"/>
<keyword evidence="8" id="KW-1185">Reference proteome</keyword>
<dbReference type="GO" id="GO:0008526">
    <property type="term" value="F:phosphatidylinositol transfer activity"/>
    <property type="evidence" value="ECO:0007669"/>
    <property type="project" value="TreeGrafter"/>
</dbReference>
<dbReference type="InterPro" id="IPR031315">
    <property type="entry name" value="LNS2/PITP"/>
</dbReference>
<dbReference type="InterPro" id="IPR004177">
    <property type="entry name" value="DDHD_dom"/>
</dbReference>
<evidence type="ECO:0000256" key="3">
    <source>
        <dbReference type="ARBA" id="ARBA00022553"/>
    </source>
</evidence>
<dbReference type="InterPro" id="IPR023214">
    <property type="entry name" value="HAD_sf"/>
</dbReference>
<evidence type="ECO:0000313" key="8">
    <source>
        <dbReference type="Proteomes" id="UP000821837"/>
    </source>
</evidence>
<evidence type="ECO:0000259" key="6">
    <source>
        <dbReference type="PROSITE" id="PS51043"/>
    </source>
</evidence>
<dbReference type="AlphaFoldDB" id="A0A9D4SWD2"/>
<reference evidence="7" key="2">
    <citation type="submission" date="2021-09" db="EMBL/GenBank/DDBJ databases">
        <authorList>
            <person name="Jia N."/>
            <person name="Wang J."/>
            <person name="Shi W."/>
            <person name="Du L."/>
            <person name="Sun Y."/>
            <person name="Zhan W."/>
            <person name="Jiang J."/>
            <person name="Wang Q."/>
            <person name="Zhang B."/>
            <person name="Ji P."/>
            <person name="Sakyi L.B."/>
            <person name="Cui X."/>
            <person name="Yuan T."/>
            <person name="Jiang B."/>
            <person name="Yang W."/>
            <person name="Lam T.T.-Y."/>
            <person name="Chang Q."/>
            <person name="Ding S."/>
            <person name="Wang X."/>
            <person name="Zhu J."/>
            <person name="Ruan X."/>
            <person name="Zhao L."/>
            <person name="Wei J."/>
            <person name="Que T."/>
            <person name="Du C."/>
            <person name="Cheng J."/>
            <person name="Dai P."/>
            <person name="Han X."/>
            <person name="Huang E."/>
            <person name="Gao Y."/>
            <person name="Liu J."/>
            <person name="Shao H."/>
            <person name="Ye R."/>
            <person name="Li L."/>
            <person name="Wei W."/>
            <person name="Wang X."/>
            <person name="Wang C."/>
            <person name="Huo Q."/>
            <person name="Li W."/>
            <person name="Guo W."/>
            <person name="Chen H."/>
            <person name="Chen S."/>
            <person name="Zhou L."/>
            <person name="Zhou L."/>
            <person name="Ni X."/>
            <person name="Tian J."/>
            <person name="Zhou Y."/>
            <person name="Sheng Y."/>
            <person name="Liu T."/>
            <person name="Pan Y."/>
            <person name="Xia L."/>
            <person name="Li J."/>
            <person name="Zhao F."/>
            <person name="Cao W."/>
        </authorList>
    </citation>
    <scope>NUCLEOTIDE SEQUENCE</scope>
    <source>
        <strain evidence="7">Rsan-2018</strain>
        <tissue evidence="7">Larvae</tissue>
    </source>
</reference>
<dbReference type="PROSITE" id="PS51043">
    <property type="entry name" value="DDHD"/>
    <property type="match status" value="1"/>
</dbReference>
<dbReference type="VEuPathDB" id="VectorBase:RSAN_041013"/>
<feature type="region of interest" description="Disordered" evidence="5">
    <location>
        <begin position="418"/>
        <end position="464"/>
    </location>
</feature>
<dbReference type="Pfam" id="PF24694">
    <property type="entry name" value="LNS2_PITM1-3"/>
    <property type="match status" value="1"/>
</dbReference>
<gene>
    <name evidence="7" type="ORF">HPB52_009916</name>
</gene>
<dbReference type="GO" id="GO:0046872">
    <property type="term" value="F:metal ion binding"/>
    <property type="evidence" value="ECO:0007669"/>
    <property type="project" value="InterPro"/>
</dbReference>
<feature type="domain" description="DDHD" evidence="6">
    <location>
        <begin position="1"/>
        <end position="84"/>
    </location>
</feature>
<dbReference type="GO" id="GO:0012505">
    <property type="term" value="C:endomembrane system"/>
    <property type="evidence" value="ECO:0007669"/>
    <property type="project" value="UniProtKB-SubCell"/>
</dbReference>
<dbReference type="SMART" id="SM00775">
    <property type="entry name" value="LNS2"/>
    <property type="match status" value="1"/>
</dbReference>
<comment type="caution">
    <text evidence="7">The sequence shown here is derived from an EMBL/GenBank/DDBJ whole genome shotgun (WGS) entry which is preliminary data.</text>
</comment>
<dbReference type="Pfam" id="PF24695">
    <property type="entry name" value="PITM1-3"/>
    <property type="match status" value="1"/>
</dbReference>
<dbReference type="SMART" id="SM01127">
    <property type="entry name" value="DDHD"/>
    <property type="match status" value="1"/>
</dbReference>
<dbReference type="GO" id="GO:0031210">
    <property type="term" value="F:phosphatidylcholine binding"/>
    <property type="evidence" value="ECO:0007669"/>
    <property type="project" value="TreeGrafter"/>
</dbReference>
<dbReference type="GO" id="GO:0008525">
    <property type="term" value="F:phosphatidylcholine transporter activity"/>
    <property type="evidence" value="ECO:0007669"/>
    <property type="project" value="TreeGrafter"/>
</dbReference>
<dbReference type="GO" id="GO:0005737">
    <property type="term" value="C:cytoplasm"/>
    <property type="evidence" value="ECO:0007669"/>
    <property type="project" value="TreeGrafter"/>
</dbReference>
<dbReference type="InterPro" id="IPR036412">
    <property type="entry name" value="HAD-like_sf"/>
</dbReference>
<protein>
    <recommendedName>
        <fullName evidence="6">DDHD domain-containing protein</fullName>
    </recommendedName>
</protein>
<organism evidence="7 8">
    <name type="scientific">Rhipicephalus sanguineus</name>
    <name type="common">Brown dog tick</name>
    <name type="synonym">Ixodes sanguineus</name>
    <dbReference type="NCBI Taxonomy" id="34632"/>
    <lineage>
        <taxon>Eukaryota</taxon>
        <taxon>Metazoa</taxon>
        <taxon>Ecdysozoa</taxon>
        <taxon>Arthropoda</taxon>
        <taxon>Chelicerata</taxon>
        <taxon>Arachnida</taxon>
        <taxon>Acari</taxon>
        <taxon>Parasitiformes</taxon>
        <taxon>Ixodida</taxon>
        <taxon>Ixodoidea</taxon>
        <taxon>Ixodidae</taxon>
        <taxon>Rhipicephalinae</taxon>
        <taxon>Rhipicephalus</taxon>
        <taxon>Rhipicephalus</taxon>
    </lineage>
</organism>
<dbReference type="Proteomes" id="UP000821837">
    <property type="component" value="Unassembled WGS sequence"/>
</dbReference>
<evidence type="ECO:0000256" key="5">
    <source>
        <dbReference type="SAM" id="MobiDB-lite"/>
    </source>
</evidence>
<dbReference type="EMBL" id="JABSTV010001250">
    <property type="protein sequence ID" value="KAH7956452.1"/>
    <property type="molecule type" value="Genomic_DNA"/>
</dbReference>
<sequence>MFATQLYELFSEDPDGLALLTVKFRRCLRFLYRLKWWGSRRLDFALYCPEGLANFPPHVLPHLFHASYWESMDVVGLLLRQLLRGGCGVAGSLDGGGGDGVVAGTLDRDLAPFVPGQPREKWLRKRTSVKIKNVTSNHRANDVIVKEGEPQVLTARFMYGPLDMVALSGEKVDVHLMRDSGHWTLLGTQLTDRNGRLSFSMPKDLGLGYGLFPVKAIVRGDHTSIDFFLAIVPPKTECVVFSIDGSFTASVSVSGRDPKVRAGAVDVVRHWQELGYLIIYITGRPDMQQQRVVSWLAQHNFPHGLVSFAEGLSTEPLRHKLSYLRHLQTHAEIVYHAAYGSAKDIAVYTALGMTKEQIFIVGKVSKKQHSLATVLYEGYALHLTDLKSPGLPLCRPAQGNARMVLSRGCFGLPGQGLSGPAGALRRRRSAKRTTSYPLSASPASPGPSSTSGGGLKTGSGSSKV</sequence>
<dbReference type="FunFam" id="3.40.50.1000:FF:000173">
    <property type="entry name" value="Membrane-associated phosphatidylinositol transfer protein 2"/>
    <property type="match status" value="1"/>
</dbReference>
<dbReference type="SUPFAM" id="SSF56784">
    <property type="entry name" value="HAD-like"/>
    <property type="match status" value="1"/>
</dbReference>
<reference evidence="7" key="1">
    <citation type="journal article" date="2020" name="Cell">
        <title>Large-Scale Comparative Analyses of Tick Genomes Elucidate Their Genetic Diversity and Vector Capacities.</title>
        <authorList>
            <consortium name="Tick Genome and Microbiome Consortium (TIGMIC)"/>
            <person name="Jia N."/>
            <person name="Wang J."/>
            <person name="Shi W."/>
            <person name="Du L."/>
            <person name="Sun Y."/>
            <person name="Zhan W."/>
            <person name="Jiang J.F."/>
            <person name="Wang Q."/>
            <person name="Zhang B."/>
            <person name="Ji P."/>
            <person name="Bell-Sakyi L."/>
            <person name="Cui X.M."/>
            <person name="Yuan T.T."/>
            <person name="Jiang B.G."/>
            <person name="Yang W.F."/>
            <person name="Lam T.T."/>
            <person name="Chang Q.C."/>
            <person name="Ding S.J."/>
            <person name="Wang X.J."/>
            <person name="Zhu J.G."/>
            <person name="Ruan X.D."/>
            <person name="Zhao L."/>
            <person name="Wei J.T."/>
            <person name="Ye R.Z."/>
            <person name="Que T.C."/>
            <person name="Du C.H."/>
            <person name="Zhou Y.H."/>
            <person name="Cheng J.X."/>
            <person name="Dai P.F."/>
            <person name="Guo W.B."/>
            <person name="Han X.H."/>
            <person name="Huang E.J."/>
            <person name="Li L.F."/>
            <person name="Wei W."/>
            <person name="Gao Y.C."/>
            <person name="Liu J.Z."/>
            <person name="Shao H.Z."/>
            <person name="Wang X."/>
            <person name="Wang C.C."/>
            <person name="Yang T.C."/>
            <person name="Huo Q.B."/>
            <person name="Li W."/>
            <person name="Chen H.Y."/>
            <person name="Chen S.E."/>
            <person name="Zhou L.G."/>
            <person name="Ni X.B."/>
            <person name="Tian J.H."/>
            <person name="Sheng Y."/>
            <person name="Liu T."/>
            <person name="Pan Y.S."/>
            <person name="Xia L.Y."/>
            <person name="Li J."/>
            <person name="Zhao F."/>
            <person name="Cao W.C."/>
        </authorList>
    </citation>
    <scope>NUCLEOTIDE SEQUENCE</scope>
    <source>
        <strain evidence="7">Rsan-2018</strain>
    </source>
</reference>
<keyword evidence="4" id="KW-0106">Calcium</keyword>
<dbReference type="Gene3D" id="3.40.50.1000">
    <property type="entry name" value="HAD superfamily/HAD-like"/>
    <property type="match status" value="1"/>
</dbReference>
<name>A0A9D4SWD2_RHISA</name>
<evidence type="ECO:0000256" key="2">
    <source>
        <dbReference type="ARBA" id="ARBA00010316"/>
    </source>
</evidence>
<dbReference type="PANTHER" id="PTHR10658">
    <property type="entry name" value="PHOSPHATIDYLINOSITOL TRANSFER PROTEIN"/>
    <property type="match status" value="1"/>
</dbReference>
<evidence type="ECO:0000256" key="1">
    <source>
        <dbReference type="ARBA" id="ARBA00004184"/>
    </source>
</evidence>